<dbReference type="EMBL" id="FNGY01000017">
    <property type="protein sequence ID" value="SDO61256.1"/>
    <property type="molecule type" value="Genomic_DNA"/>
</dbReference>
<name>A0A1H0KZP7_9SPHI</name>
<organism evidence="3 4">
    <name type="scientific">Pedobacter steynii</name>
    <dbReference type="NCBI Taxonomy" id="430522"/>
    <lineage>
        <taxon>Bacteria</taxon>
        <taxon>Pseudomonadati</taxon>
        <taxon>Bacteroidota</taxon>
        <taxon>Sphingobacteriia</taxon>
        <taxon>Sphingobacteriales</taxon>
        <taxon>Sphingobacteriaceae</taxon>
        <taxon>Pedobacter</taxon>
    </lineage>
</organism>
<evidence type="ECO:0000313" key="3">
    <source>
        <dbReference type="EMBL" id="SDO61256.1"/>
    </source>
</evidence>
<feature type="signal peptide" evidence="2">
    <location>
        <begin position="1"/>
        <end position="32"/>
    </location>
</feature>
<feature type="compositionally biased region" description="Basic and acidic residues" evidence="1">
    <location>
        <begin position="41"/>
        <end position="65"/>
    </location>
</feature>
<dbReference type="RefSeq" id="WP_074612832.1">
    <property type="nucleotide sequence ID" value="NZ_FNGY01000017.1"/>
</dbReference>
<reference evidence="4" key="1">
    <citation type="submission" date="2016-10" db="EMBL/GenBank/DDBJ databases">
        <authorList>
            <person name="Varghese N."/>
            <person name="Submissions S."/>
        </authorList>
    </citation>
    <scope>NUCLEOTIDE SEQUENCE [LARGE SCALE GENOMIC DNA]</scope>
    <source>
        <strain evidence="4">DSM 19110</strain>
    </source>
</reference>
<keyword evidence="4" id="KW-1185">Reference proteome</keyword>
<feature type="region of interest" description="Disordered" evidence="1">
    <location>
        <begin position="34"/>
        <end position="79"/>
    </location>
</feature>
<proteinExistence type="predicted"/>
<feature type="chain" id="PRO_5010370729" evidence="2">
    <location>
        <begin position="33"/>
        <end position="79"/>
    </location>
</feature>
<protein>
    <submittedName>
        <fullName evidence="3">Uncharacterized protein</fullName>
    </submittedName>
</protein>
<gene>
    <name evidence="3" type="ORF">SAMN05421820_1179</name>
</gene>
<evidence type="ECO:0000256" key="1">
    <source>
        <dbReference type="SAM" id="MobiDB-lite"/>
    </source>
</evidence>
<evidence type="ECO:0000313" key="4">
    <source>
        <dbReference type="Proteomes" id="UP000183200"/>
    </source>
</evidence>
<dbReference type="AlphaFoldDB" id="A0A1H0KZP7"/>
<keyword evidence="2" id="KW-0732">Signal</keyword>
<dbReference type="Proteomes" id="UP000183200">
    <property type="component" value="Unassembled WGS sequence"/>
</dbReference>
<sequence length="79" mass="8333">MKNNSSIQSILKSSILAAIFCAVMPIGMSAMAQIKPKQAPAKKDTIKKEIPAKDTKSLPKADKGQKPAAPGTLKPSKKS</sequence>
<accession>A0A1H0KZP7</accession>
<evidence type="ECO:0000256" key="2">
    <source>
        <dbReference type="SAM" id="SignalP"/>
    </source>
</evidence>